<feature type="non-terminal residue" evidence="1">
    <location>
        <position position="552"/>
    </location>
</feature>
<dbReference type="AlphaFoldDB" id="A0AAD5TWR6"/>
<sequence>MEVESPRVPPLHHQLYNQHNTHSLDTFHYSNPISQQQLNSSTPYIFDTTSTNQLFKSNKTENLDSQLPYNLYRPENLLNFSSSLEQNNFKKKNQQTSFNTLDQQQFNDLKQKHSNFNTLNQQQVFENVQKQINLNKNVEKPPFKLNQLIPQQHPLIDSSLIYSNNNSNQSLNPFEKIPHNQVVSQSSELLSPFPQNQQIHNYLHDIQNPVNQPINSSEIITIPNPTNWYSNTNILYQPTPICEIGVNYIKFLTYLNGIENLANISLPEEWKNKILKVGKKGGRIDEKTLTEFYHNLFDGRLNLETVSNNYQLLRKNSFKDTLLKHEIMLMNVINKFKNDIKFKLLDEEKEKSNFKFINVKNNLDNFNPLKHLNMEILNVLKESLAYNDNLNQVNIIEPKDLMKFEITDLNYKERTLCGIMFNVKRSDALTTLMRKSLIKEMIDDLFKKLNSIMDQVLKNAIFKEFKHFNKKFNKDDLIDDDFKFDKELTEWFINYLNDDLDTALFSLNNNFNPKRKNNNFTNFEVRSNLFGLFDNKTDNCFIWLKIGVDINW</sequence>
<accession>A0AAD5TWR6</accession>
<organism evidence="1 2">
    <name type="scientific">Clydaea vesicula</name>
    <dbReference type="NCBI Taxonomy" id="447962"/>
    <lineage>
        <taxon>Eukaryota</taxon>
        <taxon>Fungi</taxon>
        <taxon>Fungi incertae sedis</taxon>
        <taxon>Chytridiomycota</taxon>
        <taxon>Chytridiomycota incertae sedis</taxon>
        <taxon>Chytridiomycetes</taxon>
        <taxon>Lobulomycetales</taxon>
        <taxon>Lobulomycetaceae</taxon>
        <taxon>Clydaea</taxon>
    </lineage>
</organism>
<name>A0AAD5TWR6_9FUNG</name>
<reference evidence="1" key="1">
    <citation type="submission" date="2020-05" db="EMBL/GenBank/DDBJ databases">
        <title>Phylogenomic resolution of chytrid fungi.</title>
        <authorList>
            <person name="Stajich J.E."/>
            <person name="Amses K."/>
            <person name="Simmons R."/>
            <person name="Seto K."/>
            <person name="Myers J."/>
            <person name="Bonds A."/>
            <person name="Quandt C.A."/>
            <person name="Barry K."/>
            <person name="Liu P."/>
            <person name="Grigoriev I."/>
            <person name="Longcore J.E."/>
            <person name="James T.Y."/>
        </authorList>
    </citation>
    <scope>NUCLEOTIDE SEQUENCE</scope>
    <source>
        <strain evidence="1">JEL0476</strain>
    </source>
</reference>
<gene>
    <name evidence="1" type="ORF">HK099_001497</name>
</gene>
<keyword evidence="2" id="KW-1185">Reference proteome</keyword>
<protein>
    <submittedName>
        <fullName evidence="1">Uncharacterized protein</fullName>
    </submittedName>
</protein>
<evidence type="ECO:0000313" key="1">
    <source>
        <dbReference type="EMBL" id="KAJ3203502.1"/>
    </source>
</evidence>
<proteinExistence type="predicted"/>
<evidence type="ECO:0000313" key="2">
    <source>
        <dbReference type="Proteomes" id="UP001211065"/>
    </source>
</evidence>
<comment type="caution">
    <text evidence="1">The sequence shown here is derived from an EMBL/GenBank/DDBJ whole genome shotgun (WGS) entry which is preliminary data.</text>
</comment>
<dbReference type="Proteomes" id="UP001211065">
    <property type="component" value="Unassembled WGS sequence"/>
</dbReference>
<dbReference type="EMBL" id="JADGJW010001420">
    <property type="protein sequence ID" value="KAJ3203502.1"/>
    <property type="molecule type" value="Genomic_DNA"/>
</dbReference>